<proteinExistence type="predicted"/>
<feature type="compositionally biased region" description="Basic and acidic residues" evidence="1">
    <location>
        <begin position="38"/>
        <end position="51"/>
    </location>
</feature>
<organism evidence="2 3">
    <name type="scientific">Tsuneonella aeria</name>
    <dbReference type="NCBI Taxonomy" id="1837929"/>
    <lineage>
        <taxon>Bacteria</taxon>
        <taxon>Pseudomonadati</taxon>
        <taxon>Pseudomonadota</taxon>
        <taxon>Alphaproteobacteria</taxon>
        <taxon>Sphingomonadales</taxon>
        <taxon>Erythrobacteraceae</taxon>
        <taxon>Tsuneonella</taxon>
    </lineage>
</organism>
<dbReference type="RefSeq" id="WP_160611935.1">
    <property type="nucleotide sequence ID" value="NZ_WTZA01000002.1"/>
</dbReference>
<accession>A0A6I4THG2</accession>
<gene>
    <name evidence="2" type="ORF">GRI40_12925</name>
</gene>
<evidence type="ECO:0000256" key="1">
    <source>
        <dbReference type="SAM" id="MobiDB-lite"/>
    </source>
</evidence>
<evidence type="ECO:0000313" key="2">
    <source>
        <dbReference type="EMBL" id="MXO76116.1"/>
    </source>
</evidence>
<feature type="compositionally biased region" description="Basic and acidic residues" evidence="1">
    <location>
        <begin position="17"/>
        <end position="27"/>
    </location>
</feature>
<feature type="compositionally biased region" description="Low complexity" evidence="1">
    <location>
        <begin position="28"/>
        <end position="37"/>
    </location>
</feature>
<dbReference type="EMBL" id="WTZA01000002">
    <property type="protein sequence ID" value="MXO76116.1"/>
    <property type="molecule type" value="Genomic_DNA"/>
</dbReference>
<feature type="region of interest" description="Disordered" evidence="1">
    <location>
        <begin position="1"/>
        <end position="78"/>
    </location>
</feature>
<dbReference type="OrthoDB" id="9972834at2"/>
<name>A0A6I4THG2_9SPHN</name>
<protein>
    <submittedName>
        <fullName evidence="2">Uncharacterized protein</fullName>
    </submittedName>
</protein>
<dbReference type="AlphaFoldDB" id="A0A6I4THG2"/>
<evidence type="ECO:0000313" key="3">
    <source>
        <dbReference type="Proteomes" id="UP000439522"/>
    </source>
</evidence>
<feature type="region of interest" description="Disordered" evidence="1">
    <location>
        <begin position="230"/>
        <end position="254"/>
    </location>
</feature>
<dbReference type="Proteomes" id="UP000439522">
    <property type="component" value="Unassembled WGS sequence"/>
</dbReference>
<keyword evidence="3" id="KW-1185">Reference proteome</keyword>
<sequence>MEAAARAAREAADEERAETTRPRDKAAGDAAAAAAARESAEAARIDADSKSQEATARLEAARRREEEQAARLGDLRRRADEARAEAERAQAEALKARADRIKADLEAVAARTKASEDQFAASRARRNAEDSRKAADALLASVMADKRRLDEERSVHVAQLALLARASDDQSGLDLRTNATTFTLNSNRMTPEESAAFRSPWSAGLNIIARTLAIALERIRALKDRLAARETELEKQKRDADARDARLRDERERHARDVEGHRAALRLLDQQQVDVTEREKRAKDALAAARGKADEAAAVEIAARSALADHQRWVMVVNALSPFPDGTRIMGDRIVANPSVVAKLTPPMAAFSKLPAPDWARMVVAERFATDQERQKAQSAAVALEKMLGEARTVLSPAQQQTVAQARQVMRQHGFPDPGWGCEQQNCKMTLPR</sequence>
<comment type="caution">
    <text evidence="2">The sequence shown here is derived from an EMBL/GenBank/DDBJ whole genome shotgun (WGS) entry which is preliminary data.</text>
</comment>
<reference evidence="2 3" key="1">
    <citation type="submission" date="2019-12" db="EMBL/GenBank/DDBJ databases">
        <title>Genomic-based taxomic classification of the family Erythrobacteraceae.</title>
        <authorList>
            <person name="Xu L."/>
        </authorList>
    </citation>
    <scope>NUCLEOTIDE SEQUENCE [LARGE SCALE GENOMIC DNA]</scope>
    <source>
        <strain evidence="2 3">100921-2</strain>
    </source>
</reference>
<feature type="compositionally biased region" description="Basic and acidic residues" evidence="1">
    <location>
        <begin position="59"/>
        <end position="78"/>
    </location>
</feature>